<sequence length="47" mass="5173">MTVFSIFLFRSFTSAKTDSTDSFKFSIPACKPSALSLIATVSFVMML</sequence>
<reference evidence="1" key="1">
    <citation type="submission" date="2014-11" db="EMBL/GenBank/DDBJ databases">
        <authorList>
            <person name="Amaro Gonzalez C."/>
        </authorList>
    </citation>
    <scope>NUCLEOTIDE SEQUENCE</scope>
</reference>
<dbReference type="EMBL" id="GBXM01007287">
    <property type="protein sequence ID" value="JAI01291.1"/>
    <property type="molecule type" value="Transcribed_RNA"/>
</dbReference>
<reference evidence="1" key="2">
    <citation type="journal article" date="2015" name="Fish Shellfish Immunol.">
        <title>Early steps in the European eel (Anguilla anguilla)-Vibrio vulnificus interaction in the gills: Role of the RtxA13 toxin.</title>
        <authorList>
            <person name="Callol A."/>
            <person name="Pajuelo D."/>
            <person name="Ebbesson L."/>
            <person name="Teles M."/>
            <person name="MacKenzie S."/>
            <person name="Amaro C."/>
        </authorList>
    </citation>
    <scope>NUCLEOTIDE SEQUENCE</scope>
</reference>
<evidence type="ECO:0000313" key="1">
    <source>
        <dbReference type="EMBL" id="JAI01291.1"/>
    </source>
</evidence>
<organism evidence="1">
    <name type="scientific">Anguilla anguilla</name>
    <name type="common">European freshwater eel</name>
    <name type="synonym">Muraena anguilla</name>
    <dbReference type="NCBI Taxonomy" id="7936"/>
    <lineage>
        <taxon>Eukaryota</taxon>
        <taxon>Metazoa</taxon>
        <taxon>Chordata</taxon>
        <taxon>Craniata</taxon>
        <taxon>Vertebrata</taxon>
        <taxon>Euteleostomi</taxon>
        <taxon>Actinopterygii</taxon>
        <taxon>Neopterygii</taxon>
        <taxon>Teleostei</taxon>
        <taxon>Anguilliformes</taxon>
        <taxon>Anguillidae</taxon>
        <taxon>Anguilla</taxon>
    </lineage>
</organism>
<name>A0A0E9XHK6_ANGAN</name>
<protein>
    <submittedName>
        <fullName evidence="1">Uncharacterized protein</fullName>
    </submittedName>
</protein>
<accession>A0A0E9XHK6</accession>
<dbReference type="AlphaFoldDB" id="A0A0E9XHK6"/>
<proteinExistence type="predicted"/>